<dbReference type="PANTHER" id="PTHR28055:SF1">
    <property type="entry name" value="ALTERED INHERITANCE OF MITOCHONDRIA PROTEIN 41, MITOCHONDRIAL"/>
    <property type="match status" value="1"/>
</dbReference>
<comment type="similarity">
    <text evidence="1">Belongs to the AIM41 family.</text>
</comment>
<dbReference type="GO" id="GO:0016884">
    <property type="term" value="F:carbon-nitrogen ligase activity, with glutamine as amido-N-donor"/>
    <property type="evidence" value="ECO:0007669"/>
    <property type="project" value="UniProtKB-UniRule"/>
</dbReference>
<dbReference type="SUPFAM" id="SSF89095">
    <property type="entry name" value="GatB/YqeY motif"/>
    <property type="match status" value="1"/>
</dbReference>
<evidence type="ECO:0000313" key="4">
    <source>
        <dbReference type="Proteomes" id="UP000053558"/>
    </source>
</evidence>
<gene>
    <name evidence="1" type="primary">AIM41</name>
    <name evidence="3" type="ORF">CONPUDRAFT_151945</name>
</gene>
<dbReference type="GO" id="GO:0005739">
    <property type="term" value="C:mitochondrion"/>
    <property type="evidence" value="ECO:0007669"/>
    <property type="project" value="UniProtKB-SubCell"/>
</dbReference>
<dbReference type="OMA" id="FYSQIER"/>
<proteinExistence type="inferred from homology"/>
<accession>A0A5M3MV55</accession>
<feature type="region of interest" description="Disordered" evidence="2">
    <location>
        <begin position="1"/>
        <end position="22"/>
    </location>
</feature>
<dbReference type="InterPro" id="IPR019004">
    <property type="entry name" value="YqeY/Aim41"/>
</dbReference>
<name>A0A5M3MV55_CONPW</name>
<sequence>MADMRERLQSAVKTAMKSKDTATSTTLRSILSEVYARDKGTDGKAAPSVILEIMRKATTRRTDAAIEFEKASRPDLAEKERKEAALISDFLPPLLTEAQVDEVLNNIFKEHPLGSGDPRKHLGQVYKIFYSQIERFQVDPNLVKERAQALATNQS</sequence>
<dbReference type="RefSeq" id="XP_007766823.1">
    <property type="nucleotide sequence ID" value="XM_007768633.1"/>
</dbReference>
<dbReference type="GeneID" id="19202940"/>
<dbReference type="KEGG" id="cput:CONPUDRAFT_151945"/>
<protein>
    <recommendedName>
        <fullName evidence="1">Altered inheritance of mitochondria protein 41</fullName>
    </recommendedName>
</protein>
<reference evidence="4" key="1">
    <citation type="journal article" date="2012" name="Science">
        <title>The Paleozoic origin of enzymatic lignin decomposition reconstructed from 31 fungal genomes.</title>
        <authorList>
            <person name="Floudas D."/>
            <person name="Binder M."/>
            <person name="Riley R."/>
            <person name="Barry K."/>
            <person name="Blanchette R.A."/>
            <person name="Henrissat B."/>
            <person name="Martinez A.T."/>
            <person name="Otillar R."/>
            <person name="Spatafora J.W."/>
            <person name="Yadav J.S."/>
            <person name="Aerts A."/>
            <person name="Benoit I."/>
            <person name="Boyd A."/>
            <person name="Carlson A."/>
            <person name="Copeland A."/>
            <person name="Coutinho P.M."/>
            <person name="de Vries R.P."/>
            <person name="Ferreira P."/>
            <person name="Findley K."/>
            <person name="Foster B."/>
            <person name="Gaskell J."/>
            <person name="Glotzer D."/>
            <person name="Gorecki P."/>
            <person name="Heitman J."/>
            <person name="Hesse C."/>
            <person name="Hori C."/>
            <person name="Igarashi K."/>
            <person name="Jurgens J.A."/>
            <person name="Kallen N."/>
            <person name="Kersten P."/>
            <person name="Kohler A."/>
            <person name="Kuees U."/>
            <person name="Kumar T.K.A."/>
            <person name="Kuo A."/>
            <person name="LaButti K."/>
            <person name="Larrondo L.F."/>
            <person name="Lindquist E."/>
            <person name="Ling A."/>
            <person name="Lombard V."/>
            <person name="Lucas S."/>
            <person name="Lundell T."/>
            <person name="Martin R."/>
            <person name="McLaughlin D.J."/>
            <person name="Morgenstern I."/>
            <person name="Morin E."/>
            <person name="Murat C."/>
            <person name="Nagy L.G."/>
            <person name="Nolan M."/>
            <person name="Ohm R.A."/>
            <person name="Patyshakuliyeva A."/>
            <person name="Rokas A."/>
            <person name="Ruiz-Duenas F.J."/>
            <person name="Sabat G."/>
            <person name="Salamov A."/>
            <person name="Samejima M."/>
            <person name="Schmutz J."/>
            <person name="Slot J.C."/>
            <person name="St John F."/>
            <person name="Stenlid J."/>
            <person name="Sun H."/>
            <person name="Sun S."/>
            <person name="Syed K."/>
            <person name="Tsang A."/>
            <person name="Wiebenga A."/>
            <person name="Young D."/>
            <person name="Pisabarro A."/>
            <person name="Eastwood D.C."/>
            <person name="Martin F."/>
            <person name="Cullen D."/>
            <person name="Grigoriev I.V."/>
            <person name="Hibbett D.S."/>
        </authorList>
    </citation>
    <scope>NUCLEOTIDE SEQUENCE [LARGE SCALE GENOMIC DNA]</scope>
    <source>
        <strain evidence="4">RWD-64-598 SS2</strain>
    </source>
</reference>
<dbReference type="InterPro" id="IPR003789">
    <property type="entry name" value="Asn/Gln_tRNA_amidoTrase-B-like"/>
</dbReference>
<dbReference type="AlphaFoldDB" id="A0A5M3MV55"/>
<comment type="subcellular location">
    <subcellularLocation>
        <location evidence="1">Mitochondrion</location>
    </subcellularLocation>
</comment>
<evidence type="ECO:0000256" key="1">
    <source>
        <dbReference type="RuleBase" id="RU365099"/>
    </source>
</evidence>
<dbReference type="EMBL" id="JH711576">
    <property type="protein sequence ID" value="EIW82887.1"/>
    <property type="molecule type" value="Genomic_DNA"/>
</dbReference>
<evidence type="ECO:0000256" key="2">
    <source>
        <dbReference type="SAM" id="MobiDB-lite"/>
    </source>
</evidence>
<dbReference type="PANTHER" id="PTHR28055">
    <property type="entry name" value="ALTERED INHERITANCE OF MITOCHONDRIA PROTEIN 41, MITOCHONDRIAL"/>
    <property type="match status" value="1"/>
</dbReference>
<keyword evidence="4" id="KW-1185">Reference proteome</keyword>
<dbReference type="InterPro" id="IPR042184">
    <property type="entry name" value="YqeY/Aim41_N"/>
</dbReference>
<dbReference type="Pfam" id="PF09424">
    <property type="entry name" value="YqeY"/>
    <property type="match status" value="1"/>
</dbReference>
<organism evidence="3 4">
    <name type="scientific">Coniophora puteana (strain RWD-64-598)</name>
    <name type="common">Brown rot fungus</name>
    <dbReference type="NCBI Taxonomy" id="741705"/>
    <lineage>
        <taxon>Eukaryota</taxon>
        <taxon>Fungi</taxon>
        <taxon>Dikarya</taxon>
        <taxon>Basidiomycota</taxon>
        <taxon>Agaricomycotina</taxon>
        <taxon>Agaricomycetes</taxon>
        <taxon>Agaricomycetidae</taxon>
        <taxon>Boletales</taxon>
        <taxon>Coniophorineae</taxon>
        <taxon>Coniophoraceae</taxon>
        <taxon>Coniophora</taxon>
    </lineage>
</organism>
<dbReference type="Proteomes" id="UP000053558">
    <property type="component" value="Unassembled WGS sequence"/>
</dbReference>
<keyword evidence="1" id="KW-0496">Mitochondrion</keyword>
<dbReference type="Gene3D" id="1.10.1510.10">
    <property type="entry name" value="Uncharacterised protein YqeY/AIM41 PF09424, N-terminal domain"/>
    <property type="match status" value="1"/>
</dbReference>
<evidence type="ECO:0000313" key="3">
    <source>
        <dbReference type="EMBL" id="EIW82887.1"/>
    </source>
</evidence>
<dbReference type="OrthoDB" id="538640at2759"/>
<comment type="caution">
    <text evidence="3">The sequence shown here is derived from an EMBL/GenBank/DDBJ whole genome shotgun (WGS) entry which is preliminary data.</text>
</comment>